<keyword evidence="3" id="KW-1185">Reference proteome</keyword>
<dbReference type="PATRIC" id="fig|1389489.3.peg.1637"/>
<accession>U3P7H3</accession>
<evidence type="ECO:0000313" key="3">
    <source>
        <dbReference type="Proteomes" id="UP000016743"/>
    </source>
</evidence>
<evidence type="ECO:0000313" key="2">
    <source>
        <dbReference type="EMBL" id="AGW42265.1"/>
    </source>
</evidence>
<proteinExistence type="predicted"/>
<dbReference type="AlphaFoldDB" id="U3P7H3"/>
<sequence length="137" mass="15352">MSLDDDLDADLTRDVDYADLNITINGKLRTLRFTQMDGLEWAELTDRFPARPDVLLDMRYGYNLRSLSKAAAPLCGKLLDGDKQVALTEEQWEKLFKSQPGSTITRIGDVIWNLNEYLPTATVEALKKGSTPASSKN</sequence>
<dbReference type="KEGG" id="lxy:O159_16980"/>
<dbReference type="EMBL" id="CP006734">
    <property type="protein sequence ID" value="AGW42265.1"/>
    <property type="molecule type" value="Genomic_DNA"/>
</dbReference>
<organism evidence="2 3">
    <name type="scientific">Leifsonia xyli subsp. cynodontis DSM 46306</name>
    <dbReference type="NCBI Taxonomy" id="1389489"/>
    <lineage>
        <taxon>Bacteria</taxon>
        <taxon>Bacillati</taxon>
        <taxon>Actinomycetota</taxon>
        <taxon>Actinomycetes</taxon>
        <taxon>Micrococcales</taxon>
        <taxon>Microbacteriaceae</taxon>
        <taxon>Leifsonia</taxon>
    </lineage>
</organism>
<reference evidence="2 3" key="1">
    <citation type="journal article" date="2013" name="Genome Announc.">
        <title>Complete Genome Sequence of Leifsonia xyli subsp. cynodontis Strain DSM46306, a Gram-Positive Bacterial Pathogen of Grasses.</title>
        <authorList>
            <person name="Monteiro-Vitorello C.B."/>
            <person name="Zerillo M.M."/>
            <person name="Van Sluys M.A."/>
            <person name="Camargo L.E."/>
            <person name="Kitajima J.P."/>
        </authorList>
    </citation>
    <scope>NUCLEOTIDE SEQUENCE [LARGE SCALE GENOMIC DNA]</scope>
    <source>
        <strain evidence="2 3">DSM 46306</strain>
    </source>
</reference>
<name>U3P7H3_LEIXC</name>
<dbReference type="OrthoDB" id="5121507at2"/>
<dbReference type="Proteomes" id="UP000016743">
    <property type="component" value="Chromosome"/>
</dbReference>
<protein>
    <submittedName>
        <fullName evidence="2">Uncharacterized protein</fullName>
    </submittedName>
</protein>
<dbReference type="KEGG" id="lxy:O159_23030"/>
<dbReference type="HOGENOM" id="CLU_1862696_0_0_11"/>
<dbReference type="STRING" id="1389489.O159_16980"/>
<gene>
    <name evidence="1" type="ORF">O159_16980</name>
    <name evidence="2" type="ORF">O159_23030</name>
</gene>
<dbReference type="RefSeq" id="WP_021755217.1">
    <property type="nucleotide sequence ID" value="NC_022438.1"/>
</dbReference>
<dbReference type="EMBL" id="CP006734">
    <property type="protein sequence ID" value="AGW41742.1"/>
    <property type="molecule type" value="Genomic_DNA"/>
</dbReference>
<evidence type="ECO:0000313" key="1">
    <source>
        <dbReference type="EMBL" id="AGW41742.1"/>
    </source>
</evidence>